<proteinExistence type="predicted"/>
<organism evidence="1 2">
    <name type="scientific">Candidatus Ruthia endofausta</name>
    <dbReference type="NCBI Taxonomy" id="2738852"/>
    <lineage>
        <taxon>Bacteria</taxon>
        <taxon>Pseudomonadati</taxon>
        <taxon>Pseudomonadota</taxon>
        <taxon>Gammaproteobacteria</taxon>
        <taxon>Candidatus Pseudothioglobaceae</taxon>
        <taxon>Candidatus Ruthturnera</taxon>
    </lineage>
</organism>
<name>A0A6N0HNP9_9GAMM</name>
<dbReference type="Proteomes" id="UP000509429">
    <property type="component" value="Chromosome"/>
</dbReference>
<keyword evidence="2" id="KW-1185">Reference proteome</keyword>
<dbReference type="AlphaFoldDB" id="A0A6N0HNP9"/>
<dbReference type="NCBIfam" id="TIGR03696">
    <property type="entry name" value="Rhs_assc_core"/>
    <property type="match status" value="1"/>
</dbReference>
<dbReference type="RefSeq" id="WP_174605396.1">
    <property type="nucleotide sequence ID" value="NZ_CP054490.1"/>
</dbReference>
<dbReference type="KEGG" id="reo:HUE58_01960"/>
<evidence type="ECO:0000313" key="2">
    <source>
        <dbReference type="Proteomes" id="UP000509429"/>
    </source>
</evidence>
<dbReference type="InterPro" id="IPR022385">
    <property type="entry name" value="Rhs_assc_core"/>
</dbReference>
<protein>
    <submittedName>
        <fullName evidence="1">Uncharacterized protein</fullName>
    </submittedName>
</protein>
<sequence>MPIANSSSFTPKLTNRGFSGHEHIDKMGLIHMNGRVYDPQIEHFLSTDSHVQAPYNIQSYNR</sequence>
<reference evidence="1 2" key="1">
    <citation type="submission" date="2020-05" db="EMBL/GenBank/DDBJ databases">
        <title>Horizontal transmission and recombination maintain forever young bacterial symbiont genomes.</title>
        <authorList>
            <person name="Russell S.L."/>
            <person name="Pepper-Tunick E."/>
            <person name="Svedberg J."/>
            <person name="Byrne A."/>
            <person name="Ruelas Castillo J."/>
            <person name="Vollmers C."/>
            <person name="Beinart R.A."/>
            <person name="Corbett-Detig R."/>
        </authorList>
    </citation>
    <scope>NUCLEOTIDE SEQUENCE [LARGE SCALE GENOMIC DNA]</scope>
    <source>
        <strain evidence="1">JDF_Ridge</strain>
    </source>
</reference>
<evidence type="ECO:0000313" key="1">
    <source>
        <dbReference type="EMBL" id="QKQ23956.1"/>
    </source>
</evidence>
<accession>A0A6N0HNP9</accession>
<dbReference type="Gene3D" id="2.180.10.10">
    <property type="entry name" value="RHS repeat-associated core"/>
    <property type="match status" value="1"/>
</dbReference>
<gene>
    <name evidence="1" type="ORF">HUE58_01960</name>
</gene>
<dbReference type="EMBL" id="CP054490">
    <property type="protein sequence ID" value="QKQ23956.1"/>
    <property type="molecule type" value="Genomic_DNA"/>
</dbReference>